<dbReference type="GO" id="GO:0016829">
    <property type="term" value="F:lyase activity"/>
    <property type="evidence" value="ECO:0007669"/>
    <property type="project" value="UniProtKB-KW"/>
</dbReference>
<gene>
    <name evidence="3" type="ORF">NCTC12221_00340</name>
</gene>
<dbReference type="GO" id="GO:0050126">
    <property type="term" value="F:N-carbamoylputrescine amidase activity"/>
    <property type="evidence" value="ECO:0007669"/>
    <property type="project" value="TreeGrafter"/>
</dbReference>
<keyword evidence="3" id="KW-0456">Lyase</keyword>
<feature type="domain" description="CN hydrolase" evidence="2">
    <location>
        <begin position="1"/>
        <end position="233"/>
    </location>
</feature>
<protein>
    <submittedName>
        <fullName evidence="3">Putative nitrilase/cyanide hydratase</fullName>
        <ecNumber evidence="3">4.2.1.-</ecNumber>
    </submittedName>
</protein>
<keyword evidence="1" id="KW-0378">Hydrolase</keyword>
<dbReference type="SUPFAM" id="SSF56317">
    <property type="entry name" value="Carbon-nitrogen hydrolase"/>
    <property type="match status" value="1"/>
</dbReference>
<dbReference type="Proteomes" id="UP000255335">
    <property type="component" value="Unassembled WGS sequence"/>
</dbReference>
<sequence>MISKKLYCMQIKTGQDFARNLKQVEDFVAQCGKNAIICTPEVVLSGFAYQRMEEASEFSKLATERLLECSAKYKNTLITTMIEKKNKKFFNNLKVFHKGEVIHKQSKNKLFLLGDEQLHFQAGDKDEIGFFEIDGLRCAALICFELRFVELWEQIKGADIIFVSAQWGKARKNHFEILSQALAVANQAFVVASNSANDTMAKGSSIITPYGVVYKNDKKNYIAQVVDINETSRMRKYLNTGIQINV</sequence>
<dbReference type="InterPro" id="IPR003010">
    <property type="entry name" value="C-N_Hydrolase"/>
</dbReference>
<evidence type="ECO:0000259" key="2">
    <source>
        <dbReference type="PROSITE" id="PS50263"/>
    </source>
</evidence>
<dbReference type="PROSITE" id="PS50263">
    <property type="entry name" value="CN_HYDROLASE"/>
    <property type="match status" value="1"/>
</dbReference>
<dbReference type="InterPro" id="IPR050345">
    <property type="entry name" value="Aliph_Amidase/BUP"/>
</dbReference>
<dbReference type="Gene3D" id="3.60.110.10">
    <property type="entry name" value="Carbon-nitrogen hydrolase"/>
    <property type="match status" value="1"/>
</dbReference>
<reference evidence="3 4" key="1">
    <citation type="submission" date="2018-06" db="EMBL/GenBank/DDBJ databases">
        <authorList>
            <consortium name="Pathogen Informatics"/>
            <person name="Doyle S."/>
        </authorList>
    </citation>
    <scope>NUCLEOTIDE SEQUENCE [LARGE SCALE GENOMIC DNA]</scope>
    <source>
        <strain evidence="3 4">NCTC12221</strain>
    </source>
</reference>
<accession>A0A377JMC8</accession>
<dbReference type="PANTHER" id="PTHR43674:SF2">
    <property type="entry name" value="BETA-UREIDOPROPIONASE"/>
    <property type="match status" value="1"/>
</dbReference>
<name>A0A377JMC8_9HELI</name>
<evidence type="ECO:0000313" key="4">
    <source>
        <dbReference type="Proteomes" id="UP000255335"/>
    </source>
</evidence>
<dbReference type="EMBL" id="UGHZ01000001">
    <property type="protein sequence ID" value="STP08916.1"/>
    <property type="molecule type" value="Genomic_DNA"/>
</dbReference>
<evidence type="ECO:0000313" key="3">
    <source>
        <dbReference type="EMBL" id="STP08916.1"/>
    </source>
</evidence>
<dbReference type="Pfam" id="PF00795">
    <property type="entry name" value="CN_hydrolase"/>
    <property type="match status" value="1"/>
</dbReference>
<dbReference type="EC" id="4.2.1.-" evidence="3"/>
<proteinExistence type="predicted"/>
<organism evidence="3 4">
    <name type="scientific">Helicobacter cinaedi</name>
    <dbReference type="NCBI Taxonomy" id="213"/>
    <lineage>
        <taxon>Bacteria</taxon>
        <taxon>Pseudomonadati</taxon>
        <taxon>Campylobacterota</taxon>
        <taxon>Epsilonproteobacteria</taxon>
        <taxon>Campylobacterales</taxon>
        <taxon>Helicobacteraceae</taxon>
        <taxon>Helicobacter</taxon>
    </lineage>
</organism>
<dbReference type="RefSeq" id="WP_115025718.1">
    <property type="nucleotide sequence ID" value="NZ_UGHZ01000001.1"/>
</dbReference>
<evidence type="ECO:0000256" key="1">
    <source>
        <dbReference type="ARBA" id="ARBA00022801"/>
    </source>
</evidence>
<dbReference type="InterPro" id="IPR036526">
    <property type="entry name" value="C-N_Hydrolase_sf"/>
</dbReference>
<dbReference type="AlphaFoldDB" id="A0A377JMC8"/>
<dbReference type="CDD" id="cd07197">
    <property type="entry name" value="nitrilase"/>
    <property type="match status" value="1"/>
</dbReference>
<dbReference type="GO" id="GO:0033388">
    <property type="term" value="P:putrescine biosynthetic process from arginine"/>
    <property type="evidence" value="ECO:0007669"/>
    <property type="project" value="TreeGrafter"/>
</dbReference>
<dbReference type="PANTHER" id="PTHR43674">
    <property type="entry name" value="NITRILASE C965.09-RELATED"/>
    <property type="match status" value="1"/>
</dbReference>